<sequence length="1614" mass="179070">RGLGEIGNGAKDVGTSVPAALSNGLASPPAGARATELPNWGWLIPAADIDRTFAAPARCAALNYWACFWLSNFVLHLLSDYFYILRRQRQFVYLDTYWFRFWRIETVWVCTSVDVKYVVLYLLCYGVLRRAHRPLNSRIDVVAHALYSLGAAFDKHRDYTSPLRCVAEVYILSLYNVLVNITTEMSGNMAMFNCDCDVATPHARLTRHVTSRLKMAATPVSASPRALLSSSRPSRIRSCCSMRLFVLEHCALYRVRYRAKSMLCMSAKAGQAVTAWSGASASRLTARPRRVVVLRALTSPLDNGRRRPGPPRLPRPESFSLSSTRFRSECLERYRHEEDRSLAHRSTSGGEMSVMQKRQHCYLCDLPRMPWAMLHEFSEAVCRGCVNYEGADRIEVVLDTARQLKRAHGFQEGRGPTHTKGAHRTPLEAHQNGGETATRGQPAPPAHHGPTTGFLHHPRPTASAGLLAEYGGRREEHEGRRLAHLPTHHLSTHAGARLAPGLALKRQLDEDDHQNHHEPAKRLLEEHARPPLTRGDSLPAVSLAAPFAPDRVFKQEKHPLRTPSFDASSFKSNGYGNAAPLTNGSAGSPLGRTAGSPPVTGVAGAGPSPMAALMSVADTLPPGSPRSAGGSPPQPPPQRSASRSSQHSPNSSGSNGGRRSSGSRHVSSTTSVSSTEAGEGTEAAAPTPAPLLKCTLCQERLEDTHFVQCPSQPHHKFCFPCSRDSIKRQQGSEVESSKKFEMVNIIDDDIWNTEPALKPEDEIILRKLHDTLQSTADDLKLLSGELTKFREPGVQVKTTPTPLDEEFNEKVHIEEIVNAKFHGYKIIDKSASNMPDNKSKKEINPSTDSKYHKIPNIKASVNVEKVNEKPIINRNLGISRTKVIQITGNTNSTKTEKLNNGTVVNAPTVAYNEYSYVYVEPKPQTPNKKLQVQEMPSINIRSELKEQKVLQLDIMPEVTKRDTPDLVKNNVTVVAIHHETCKPVQIQPTAMLQIETLRYQSSRPTTSRKVSKMSTCDSSGSTNNISSDTKIKLKTQKRILTNIRTSPKTSARCDRKKKNSKKEPEQRPHLNMDEWRKKLNSVYGATTTSKKTMSSQSKTKKPTLKKSNIQQDNKTKANNLNNTEYIPYSKLTVGGVRASDIEREISDIPNKKDIPLSPILDRILTSRENSFSLNSSQTRQPNDKANIFTTSDENLLQEVIDIEKTVSETLSQNLNNIKSKIQIQGSESDEADDNDSYADDFEEEKSAQSGSEQSGNQKANTSTSNNDQKSFDEGNNTSENNNRHRSVHSTAREPISSPSHTNIKLNETYRKTSNLSFKNEVDVFEYVHSVNTQDSATQSNTELKLSLKETQTSPVNDNTIQPIHNDLWPSIDPKGEVEKMFQIEKEFIKKLIVEEYGDLLEKNIDKPSTSKEVQLTLNVAASQKNTQTSPAHVKNVMTSPTKTKTRTTSPFSKITVDHHTSPLIFVVDENNDKLEIENDEEPSISINLSSPRFSLRLPRTSREVLSNLENSVPRTAKHSASKIKNVKKNNITTPSTSSFEADSSEISSLGEVKLARKLSRARIVSETDSISSSSTSEVHSGILPLRSEGEMSVSYKQKSNKQHKSEGEASVGLF</sequence>
<dbReference type="InterPro" id="IPR022750">
    <property type="entry name" value="IRF-2BP1_2-like_Znf"/>
</dbReference>
<feature type="compositionally biased region" description="Low complexity" evidence="4">
    <location>
        <begin position="1565"/>
        <end position="1580"/>
    </location>
</feature>
<evidence type="ECO:0000259" key="6">
    <source>
        <dbReference type="Pfam" id="PF25454"/>
    </source>
</evidence>
<comment type="caution">
    <text evidence="7">The sequence shown here is derived from an EMBL/GenBank/DDBJ whole genome shotgun (WGS) entry which is preliminary data.</text>
</comment>
<feature type="region of interest" description="Disordered" evidence="4">
    <location>
        <begin position="1348"/>
        <end position="1367"/>
    </location>
</feature>
<evidence type="ECO:0000313" key="8">
    <source>
        <dbReference type="Proteomes" id="UP000648187"/>
    </source>
</evidence>
<feature type="region of interest" description="Disordered" evidence="4">
    <location>
        <begin position="1001"/>
        <end position="1121"/>
    </location>
</feature>
<feature type="compositionally biased region" description="Polar residues" evidence="4">
    <location>
        <begin position="1105"/>
        <end position="1121"/>
    </location>
</feature>
<feature type="region of interest" description="Disordered" evidence="4">
    <location>
        <begin position="510"/>
        <end position="537"/>
    </location>
</feature>
<feature type="compositionally biased region" description="Low complexity" evidence="4">
    <location>
        <begin position="639"/>
        <end position="686"/>
    </location>
</feature>
<organism evidence="7 8">
    <name type="scientific">Spodoptera exigua</name>
    <name type="common">Beet armyworm</name>
    <name type="synonym">Noctua fulgens</name>
    <dbReference type="NCBI Taxonomy" id="7107"/>
    <lineage>
        <taxon>Eukaryota</taxon>
        <taxon>Metazoa</taxon>
        <taxon>Ecdysozoa</taxon>
        <taxon>Arthropoda</taxon>
        <taxon>Hexapoda</taxon>
        <taxon>Insecta</taxon>
        <taxon>Pterygota</taxon>
        <taxon>Neoptera</taxon>
        <taxon>Endopterygota</taxon>
        <taxon>Lepidoptera</taxon>
        <taxon>Glossata</taxon>
        <taxon>Ditrysia</taxon>
        <taxon>Noctuoidea</taxon>
        <taxon>Noctuidae</taxon>
        <taxon>Amphipyrinae</taxon>
        <taxon>Spodoptera</taxon>
    </lineage>
</organism>
<evidence type="ECO:0000256" key="2">
    <source>
        <dbReference type="ARBA" id="ARBA00010802"/>
    </source>
</evidence>
<feature type="compositionally biased region" description="Basic and acidic residues" evidence="4">
    <location>
        <begin position="1061"/>
        <end position="1077"/>
    </location>
</feature>
<reference evidence="7" key="1">
    <citation type="submission" date="2020-08" db="EMBL/GenBank/DDBJ databases">
        <title>Spodoptera exigua strain:BAW_Kor-Di-RS1 Genome sequencing and assembly.</title>
        <authorList>
            <person name="Kim J."/>
            <person name="Nam H.Y."/>
            <person name="Kwon M."/>
            <person name="Choi J.H."/>
            <person name="Cho S.R."/>
            <person name="Kim G.-H."/>
        </authorList>
    </citation>
    <scope>NUCLEOTIDE SEQUENCE</scope>
    <source>
        <strain evidence="7">BAW_Kor-Di-RS1</strain>
        <tissue evidence="7">Whole-body</tissue>
    </source>
</reference>
<dbReference type="InterPro" id="IPR044882">
    <property type="entry name" value="I2BP1/2_C3HC4-RING_sf"/>
</dbReference>
<feature type="region of interest" description="Disordered" evidence="4">
    <location>
        <begin position="407"/>
        <end position="460"/>
    </location>
</feature>
<dbReference type="Pfam" id="PF25454">
    <property type="entry name" value="zf-C3HC4_IRF-2BP1_2"/>
    <property type="match status" value="1"/>
</dbReference>
<comment type="similarity">
    <text evidence="2">Belongs to the IRF2BP family.</text>
</comment>
<gene>
    <name evidence="7" type="ORF">HW555_007311</name>
</gene>
<feature type="region of interest" description="Disordered" evidence="4">
    <location>
        <begin position="300"/>
        <end position="319"/>
    </location>
</feature>
<evidence type="ECO:0000259" key="5">
    <source>
        <dbReference type="Pfam" id="PF11261"/>
    </source>
</evidence>
<feature type="region of interest" description="Disordered" evidence="4">
    <location>
        <begin position="1221"/>
        <end position="1307"/>
    </location>
</feature>
<dbReference type="GO" id="GO:0006357">
    <property type="term" value="P:regulation of transcription by RNA polymerase II"/>
    <property type="evidence" value="ECO:0007669"/>
    <property type="project" value="TreeGrafter"/>
</dbReference>
<evidence type="ECO:0000313" key="7">
    <source>
        <dbReference type="EMBL" id="KAF9414920.1"/>
    </source>
</evidence>
<feature type="compositionally biased region" description="Polar residues" evidence="4">
    <location>
        <begin position="1348"/>
        <end position="1362"/>
    </location>
</feature>
<evidence type="ECO:0000256" key="4">
    <source>
        <dbReference type="SAM" id="MobiDB-lite"/>
    </source>
</evidence>
<feature type="compositionally biased region" description="Polar residues" evidence="4">
    <location>
        <begin position="1296"/>
        <end position="1307"/>
    </location>
</feature>
<feature type="compositionally biased region" description="Acidic residues" evidence="4">
    <location>
        <begin position="1227"/>
        <end position="1243"/>
    </location>
</feature>
<dbReference type="InterPro" id="IPR057414">
    <property type="entry name" value="Zf-C3HC4_IRF-2BP1_2"/>
</dbReference>
<feature type="region of interest" description="Disordered" evidence="4">
    <location>
        <begin position="580"/>
        <end position="686"/>
    </location>
</feature>
<keyword evidence="3" id="KW-0539">Nucleus</keyword>
<feature type="compositionally biased region" description="Basic and acidic residues" evidence="4">
    <location>
        <begin position="513"/>
        <end position="529"/>
    </location>
</feature>
<evidence type="ECO:0000256" key="3">
    <source>
        <dbReference type="ARBA" id="ARBA00023242"/>
    </source>
</evidence>
<feature type="compositionally biased region" description="Low complexity" evidence="4">
    <location>
        <begin position="1086"/>
        <end position="1097"/>
    </location>
</feature>
<dbReference type="Proteomes" id="UP000648187">
    <property type="component" value="Unassembled WGS sequence"/>
</dbReference>
<dbReference type="Gene3D" id="1.10.10.1580">
    <property type="entry name" value="Interferon regulatory factor 2-binding protein"/>
    <property type="match status" value="1"/>
</dbReference>
<dbReference type="Pfam" id="PF11261">
    <property type="entry name" value="IRF-2BP1_2"/>
    <property type="match status" value="1"/>
</dbReference>
<feature type="domain" description="Interferon regulatory factor 2-binding protein 1/2-like C3HC4 zinc finger" evidence="6">
    <location>
        <begin position="692"/>
        <end position="733"/>
    </location>
</feature>
<name>A0A835GD09_SPOEX</name>
<feature type="non-terminal residue" evidence="7">
    <location>
        <position position="1614"/>
    </location>
</feature>
<feature type="region of interest" description="Disordered" evidence="4">
    <location>
        <begin position="1565"/>
        <end position="1614"/>
    </location>
</feature>
<feature type="compositionally biased region" description="Polar residues" evidence="4">
    <location>
        <begin position="1001"/>
        <end position="1028"/>
    </location>
</feature>
<accession>A0A835GD09</accession>
<dbReference type="PANTHER" id="PTHR10816:SF19">
    <property type="entry name" value="PROTEIN INTERACTING WITH TTK69 AND SIN3A, ISOFORM D"/>
    <property type="match status" value="1"/>
</dbReference>
<keyword evidence="8" id="KW-1185">Reference proteome</keyword>
<feature type="compositionally biased region" description="Polar residues" evidence="4">
    <location>
        <begin position="1247"/>
        <end position="1280"/>
    </location>
</feature>
<feature type="compositionally biased region" description="Polar residues" evidence="4">
    <location>
        <begin position="1038"/>
        <end position="1049"/>
    </location>
</feature>
<protein>
    <submittedName>
        <fullName evidence="7">Uncharacterized protein</fullName>
    </submittedName>
</protein>
<evidence type="ECO:0000256" key="1">
    <source>
        <dbReference type="ARBA" id="ARBA00004123"/>
    </source>
</evidence>
<feature type="region of interest" description="Disordered" evidence="4">
    <location>
        <begin position="831"/>
        <end position="851"/>
    </location>
</feature>
<dbReference type="PANTHER" id="PTHR10816">
    <property type="entry name" value="MYELIN TRANSCRIPTION FACTOR 1-RELATED"/>
    <property type="match status" value="1"/>
</dbReference>
<dbReference type="SUPFAM" id="SSF57850">
    <property type="entry name" value="RING/U-box"/>
    <property type="match status" value="1"/>
</dbReference>
<comment type="subcellular location">
    <subcellularLocation>
        <location evidence="1">Nucleus</location>
    </subcellularLocation>
</comment>
<dbReference type="EMBL" id="JACKWZ010000121">
    <property type="protein sequence ID" value="KAF9414920.1"/>
    <property type="molecule type" value="Genomic_DNA"/>
</dbReference>
<dbReference type="GO" id="GO:0005634">
    <property type="term" value="C:nucleus"/>
    <property type="evidence" value="ECO:0007669"/>
    <property type="project" value="UniProtKB-SubCell"/>
</dbReference>
<proteinExistence type="inferred from homology"/>
<dbReference type="GO" id="GO:0003714">
    <property type="term" value="F:transcription corepressor activity"/>
    <property type="evidence" value="ECO:0007669"/>
    <property type="project" value="TreeGrafter"/>
</dbReference>
<feature type="domain" description="Interferon regulatory factor 2-binding protein 1/2-like zinc finger" evidence="5">
    <location>
        <begin position="357"/>
        <end position="408"/>
    </location>
</feature>